<keyword evidence="2" id="KW-0812">Transmembrane</keyword>
<dbReference type="EMBL" id="BGKI01000001">
    <property type="protein sequence ID" value="GBH33308.1"/>
    <property type="molecule type" value="Genomic_DNA"/>
</dbReference>
<reference evidence="4 5" key="1">
    <citation type="submission" date="2018-05" db="EMBL/GenBank/DDBJ databases">
        <title>genome sequencing of Nitrosopumilus sp. NM25.</title>
        <authorList>
            <person name="Mori K."/>
            <person name="Nakagawa T."/>
        </authorList>
    </citation>
    <scope>NUCLEOTIDE SEQUENCE [LARGE SCALE GENOMIC DNA]</scope>
    <source>
        <strain evidence="4 5">NM25</strain>
    </source>
</reference>
<dbReference type="InterPro" id="IPR036869">
    <property type="entry name" value="J_dom_sf"/>
</dbReference>
<dbReference type="GO" id="GO:0036503">
    <property type="term" value="P:ERAD pathway"/>
    <property type="evidence" value="ECO:0007669"/>
    <property type="project" value="TreeGrafter"/>
</dbReference>
<dbReference type="GO" id="GO:0051787">
    <property type="term" value="F:misfolded protein binding"/>
    <property type="evidence" value="ECO:0007669"/>
    <property type="project" value="TreeGrafter"/>
</dbReference>
<evidence type="ECO:0000259" key="3">
    <source>
        <dbReference type="PROSITE" id="PS50076"/>
    </source>
</evidence>
<keyword evidence="2" id="KW-1133">Transmembrane helix</keyword>
<comment type="caution">
    <text evidence="4">The sequence shown here is derived from an EMBL/GenBank/DDBJ whole genome shotgun (WGS) entry which is preliminary data.</text>
</comment>
<dbReference type="GeneID" id="76209427"/>
<keyword evidence="5" id="KW-1185">Reference proteome</keyword>
<dbReference type="RefSeq" id="WP_109875974.1">
    <property type="nucleotide sequence ID" value="NZ_AP026695.1"/>
</dbReference>
<keyword evidence="2" id="KW-0472">Membrane</keyword>
<organism evidence="4 5">
    <name type="scientific">Nitrosopumilus zosterae</name>
    <dbReference type="NCBI Taxonomy" id="718286"/>
    <lineage>
        <taxon>Archaea</taxon>
        <taxon>Nitrososphaerota</taxon>
        <taxon>Nitrososphaeria</taxon>
        <taxon>Nitrosopumilales</taxon>
        <taxon>Nitrosopumilaceae</taxon>
        <taxon>Nitrosopumilus</taxon>
    </lineage>
</organism>
<evidence type="ECO:0000313" key="5">
    <source>
        <dbReference type="Proteomes" id="UP000245829"/>
    </source>
</evidence>
<evidence type="ECO:0000313" key="4">
    <source>
        <dbReference type="EMBL" id="GBH33308.1"/>
    </source>
</evidence>
<evidence type="ECO:0000256" key="2">
    <source>
        <dbReference type="SAM" id="Phobius"/>
    </source>
</evidence>
<feature type="transmembrane region" description="Helical" evidence="2">
    <location>
        <begin position="38"/>
        <end position="57"/>
    </location>
</feature>
<dbReference type="InterPro" id="IPR051948">
    <property type="entry name" value="Hsp70_co-chaperone_J-domain"/>
</dbReference>
<dbReference type="SMART" id="SM00271">
    <property type="entry name" value="DnaJ"/>
    <property type="match status" value="1"/>
</dbReference>
<feature type="domain" description="J" evidence="3">
    <location>
        <begin position="118"/>
        <end position="181"/>
    </location>
</feature>
<dbReference type="PANTHER" id="PTHR44360:SF1">
    <property type="entry name" value="DNAJ HOMOLOG SUBFAMILY B MEMBER 9"/>
    <property type="match status" value="1"/>
</dbReference>
<dbReference type="AlphaFoldDB" id="A0A2S2KPB4"/>
<gene>
    <name evidence="4" type="ORF">NZNM25_00990</name>
</gene>
<sequence length="183" mass="21715">MNRISVFAILLIIFGTLQTAYPQSNNLDMELEVTDEEKIILFSGFAIAVIAIFMFLARDIILRKKTSYDKEEHESKKEKTYEKYHSDWGDDYEELGTRKNSKEDREFRDAVLNNELPNYYKILGLSKDATQEEIKKNFRELAKKNHPDKTKEDSEKQMMELNKAYEILSDKENKEKYDRYLTD</sequence>
<proteinExistence type="predicted"/>
<name>A0A2S2KPB4_9ARCH</name>
<dbReference type="SUPFAM" id="SSF46565">
    <property type="entry name" value="Chaperone J-domain"/>
    <property type="match status" value="1"/>
</dbReference>
<dbReference type="Proteomes" id="UP000245829">
    <property type="component" value="Unassembled WGS sequence"/>
</dbReference>
<evidence type="ECO:0000256" key="1">
    <source>
        <dbReference type="ARBA" id="ARBA00023186"/>
    </source>
</evidence>
<dbReference type="OrthoDB" id="11397at2157"/>
<accession>A0A2S2KPB4</accession>
<dbReference type="PROSITE" id="PS50076">
    <property type="entry name" value="DNAJ_2"/>
    <property type="match status" value="1"/>
</dbReference>
<dbReference type="InterPro" id="IPR001623">
    <property type="entry name" value="DnaJ_domain"/>
</dbReference>
<dbReference type="CDD" id="cd06257">
    <property type="entry name" value="DnaJ"/>
    <property type="match status" value="1"/>
</dbReference>
<dbReference type="GO" id="GO:0051087">
    <property type="term" value="F:protein-folding chaperone binding"/>
    <property type="evidence" value="ECO:0007669"/>
    <property type="project" value="TreeGrafter"/>
</dbReference>
<dbReference type="PRINTS" id="PR00625">
    <property type="entry name" value="JDOMAIN"/>
</dbReference>
<dbReference type="PANTHER" id="PTHR44360">
    <property type="entry name" value="DNAJ HOMOLOG SUBFAMILY B MEMBER 9"/>
    <property type="match status" value="1"/>
</dbReference>
<protein>
    <recommendedName>
        <fullName evidence="3">J domain-containing protein</fullName>
    </recommendedName>
</protein>
<dbReference type="Gene3D" id="1.10.287.110">
    <property type="entry name" value="DnaJ domain"/>
    <property type="match status" value="1"/>
</dbReference>
<dbReference type="Pfam" id="PF00226">
    <property type="entry name" value="DnaJ"/>
    <property type="match status" value="1"/>
</dbReference>
<keyword evidence="1" id="KW-0143">Chaperone</keyword>